<evidence type="ECO:0000256" key="1">
    <source>
        <dbReference type="SAM" id="MobiDB-lite"/>
    </source>
</evidence>
<name>A0A0E0GY80_ORYNI</name>
<feature type="compositionally biased region" description="Low complexity" evidence="1">
    <location>
        <begin position="106"/>
        <end position="134"/>
    </location>
</feature>
<feature type="compositionally biased region" description="Low complexity" evidence="1">
    <location>
        <begin position="289"/>
        <end position="304"/>
    </location>
</feature>
<dbReference type="HOGENOM" id="CLU_060202_0_0_1"/>
<feature type="compositionally biased region" description="Pro residues" evidence="1">
    <location>
        <begin position="305"/>
        <end position="319"/>
    </location>
</feature>
<dbReference type="EnsemblPlants" id="ONIVA04G03750.1">
    <property type="protein sequence ID" value="ONIVA04G03750.1"/>
    <property type="gene ID" value="ONIVA04G03750"/>
</dbReference>
<sequence length="387" mass="40381">MSAPSSPPLSSSSLFFSPFAPGMVEAELTTEVWNWESAAVEAESVEAESTAEMESAAAEAESVEAESAAEAESATAEAESMNAESTAEAESAAAEAESVEAESAAEAESATAEAESMNAESTAEAESAAAEVESPCLYSPQQAPLCRLRLAWEPRSPSPPASSASANGPSSRHLRLLEPLPCIGTLVPFFHRKLEPPNSGASSAARRPSERDLAVPISFHPCPNPAGPEVSYASAVVASPICSSVVAASTSLSPSPWTSHHRRLAPPPAAAGRAHLHPRRPSPAPPRRPTAAPSSSPAGRRPRPAATPSPAPSCSPSPSPWKGMREEERGGEEGADMWDPLGSHAESAATSDKTGVKTTEGSSLHWFYKLGDVLYPVLRFRDDFVIR</sequence>
<reference evidence="2" key="1">
    <citation type="submission" date="2015-04" db="UniProtKB">
        <authorList>
            <consortium name="EnsemblPlants"/>
        </authorList>
    </citation>
    <scope>IDENTIFICATION</scope>
    <source>
        <strain evidence="2">SL10</strain>
    </source>
</reference>
<feature type="compositionally biased region" description="Polar residues" evidence="1">
    <location>
        <begin position="348"/>
        <end position="360"/>
    </location>
</feature>
<dbReference type="AlphaFoldDB" id="A0A0E0GY80"/>
<dbReference type="Gramene" id="ONIVA04G03750.1">
    <property type="protein sequence ID" value="ONIVA04G03750.1"/>
    <property type="gene ID" value="ONIVA04G03750"/>
</dbReference>
<accession>A0A0E0GY80</accession>
<feature type="region of interest" description="Disordered" evidence="1">
    <location>
        <begin position="193"/>
        <end position="220"/>
    </location>
</feature>
<dbReference type="Proteomes" id="UP000006591">
    <property type="component" value="Chromosome 4"/>
</dbReference>
<feature type="region of interest" description="Disordered" evidence="1">
    <location>
        <begin position="250"/>
        <end position="360"/>
    </location>
</feature>
<evidence type="ECO:0000313" key="2">
    <source>
        <dbReference type="EnsemblPlants" id="ONIVA04G03750.1"/>
    </source>
</evidence>
<dbReference type="OMA" id="VESPCLY"/>
<feature type="region of interest" description="Disordered" evidence="1">
    <location>
        <begin position="153"/>
        <end position="172"/>
    </location>
</feature>
<keyword evidence="3" id="KW-1185">Reference proteome</keyword>
<organism evidence="2">
    <name type="scientific">Oryza nivara</name>
    <name type="common">Indian wild rice</name>
    <name type="synonym">Oryza sativa f. spontanea</name>
    <dbReference type="NCBI Taxonomy" id="4536"/>
    <lineage>
        <taxon>Eukaryota</taxon>
        <taxon>Viridiplantae</taxon>
        <taxon>Streptophyta</taxon>
        <taxon>Embryophyta</taxon>
        <taxon>Tracheophyta</taxon>
        <taxon>Spermatophyta</taxon>
        <taxon>Magnoliopsida</taxon>
        <taxon>Liliopsida</taxon>
        <taxon>Poales</taxon>
        <taxon>Poaceae</taxon>
        <taxon>BOP clade</taxon>
        <taxon>Oryzoideae</taxon>
        <taxon>Oryzeae</taxon>
        <taxon>Oryzinae</taxon>
        <taxon>Oryza</taxon>
    </lineage>
</organism>
<proteinExistence type="predicted"/>
<reference evidence="2" key="2">
    <citation type="submission" date="2018-04" db="EMBL/GenBank/DDBJ databases">
        <title>OnivRS2 (Oryza nivara Reference Sequence Version 2).</title>
        <authorList>
            <person name="Zhang J."/>
            <person name="Kudrna D."/>
            <person name="Lee S."/>
            <person name="Talag J."/>
            <person name="Rajasekar S."/>
            <person name="Welchert J."/>
            <person name="Hsing Y.-I."/>
            <person name="Wing R.A."/>
        </authorList>
    </citation>
    <scope>NUCLEOTIDE SEQUENCE [LARGE SCALE GENOMIC DNA]</scope>
    <source>
        <strain evidence="2">SL10</strain>
    </source>
</reference>
<feature type="compositionally biased region" description="Low complexity" evidence="1">
    <location>
        <begin position="70"/>
        <end position="96"/>
    </location>
</feature>
<protein>
    <submittedName>
        <fullName evidence="2">Uncharacterized protein</fullName>
    </submittedName>
</protein>
<feature type="compositionally biased region" description="Low complexity" evidence="1">
    <location>
        <begin position="161"/>
        <end position="171"/>
    </location>
</feature>
<feature type="compositionally biased region" description="Basic and acidic residues" evidence="1">
    <location>
        <begin position="323"/>
        <end position="332"/>
    </location>
</feature>
<feature type="region of interest" description="Disordered" evidence="1">
    <location>
        <begin position="39"/>
        <end position="134"/>
    </location>
</feature>
<evidence type="ECO:0000313" key="3">
    <source>
        <dbReference type="Proteomes" id="UP000006591"/>
    </source>
</evidence>